<accession>A0A2T0QZ71</accession>
<evidence type="ECO:0000259" key="4">
    <source>
        <dbReference type="PROSITE" id="PS51755"/>
    </source>
</evidence>
<dbReference type="CDD" id="cd15831">
    <property type="entry name" value="BTAD"/>
    <property type="match status" value="1"/>
</dbReference>
<evidence type="ECO:0000313" key="5">
    <source>
        <dbReference type="EMBL" id="PRY11819.1"/>
    </source>
</evidence>
<dbReference type="Gene3D" id="1.10.10.10">
    <property type="entry name" value="Winged helix-like DNA-binding domain superfamily/Winged helix DNA-binding domain"/>
    <property type="match status" value="1"/>
</dbReference>
<dbReference type="PANTHER" id="PTHR47691">
    <property type="entry name" value="REGULATOR-RELATED"/>
    <property type="match status" value="1"/>
</dbReference>
<dbReference type="AlphaFoldDB" id="A0A2T0QZ71"/>
<evidence type="ECO:0000256" key="2">
    <source>
        <dbReference type="ARBA" id="ARBA00023125"/>
    </source>
</evidence>
<dbReference type="InterPro" id="IPR005158">
    <property type="entry name" value="BTAD"/>
</dbReference>
<dbReference type="PANTHER" id="PTHR47691:SF3">
    <property type="entry name" value="HTH-TYPE TRANSCRIPTIONAL REGULATOR RV0890C-RELATED"/>
    <property type="match status" value="1"/>
</dbReference>
<feature type="domain" description="OmpR/PhoB-type" evidence="4">
    <location>
        <begin position="1"/>
        <end position="90"/>
    </location>
</feature>
<dbReference type="SUPFAM" id="SSF48452">
    <property type="entry name" value="TPR-like"/>
    <property type="match status" value="1"/>
</dbReference>
<dbReference type="InterPro" id="IPR036388">
    <property type="entry name" value="WH-like_DNA-bd_sf"/>
</dbReference>
<sequence length="1051" mass="111036">MQIELLGPLRVLADDGTEVAVPGTRLRRLLAELALRAGHPVSTGLLEDLLWTEEAPSGPGALQSLVSRLRRTLGDGATVAAGPAGYALRGVDVDVPQVEAGFARGRALLREGRSAQAEQTLTAALGRWRGPLAEIAGTPDAVRLEEARLEALADRARARLSLGELDGLAAELDELARAHPLREGFAELRVRVLTAAGRAGEALAAYEHTRKVLADELGADPSAPLRAAHLEALAGGPGPGSGRAGVAPAALTSFVGRDGDVARVRELLRSARCVTLVGPGGAGKTRLSTEVAALLGGVVNVVPLAPVAEGADVLGALAAVVGARDTGREKRPLRADLDQRSRVLSALGGPPTLLVLDNCEHVVDAVAHLAEDLLHACPGLTVLATSREGLGIEGEVLHPLGPLRGEAAVELFADRARAVSPGFSAEGAQRDVVERIVARLDGLPLALELAAARLRTMSPDDLLERLSDRFRVLTGGRRTAVARHRTLRAVVDWSWDLLEPDERTLLQRLSVFHAPVQVEAAAALAPDLGDEVTVADLLGSLVEKSLVQLRPGTPARYGVLETIREYGAERLAASGELEKALEARSDWALGVVERASAGLRGSAQASWSQRLDAESEDLLAALRHLVASARPADALRLAIPVATWWTALGRHAPAQEWLATARSGGPSGGPADLVAEGIELVNSVMDGRAQWEATRGRMEELRAGLLAVPAAERNAMTVLLSMFLERLTDEARGDVVHLADDPQVQRFLAVAPHDPWIDALVHLMCAAGAENLGDAEGMARYAALAAEGFGALGESWGRAGALRFRAQHLLYTGDLDGAERTYRLAADLVSAFGNVDDEVQLRMRLVDVLQRRGLLEEATAELDRMGVVAGTTSATTRTWLVLTQVGLLRATGRLDEAHAVVREQLADLSRRPTSAIWGHERAGLLTAWAHVQLATGRLEEAAATVRESVEFALGTFDMPIVSLAAVAAARWSLLAGEPARSARLLGVAANLRGADDRSEPDVARTRADLERHLAAEVVEAAHAAARDLPRSAALAALRAAVGLRDDERGTP</sequence>
<evidence type="ECO:0000256" key="1">
    <source>
        <dbReference type="ARBA" id="ARBA00005820"/>
    </source>
</evidence>
<protein>
    <submittedName>
        <fullName evidence="5">Putative ATPase</fullName>
    </submittedName>
</protein>
<evidence type="ECO:0000256" key="3">
    <source>
        <dbReference type="PROSITE-ProRule" id="PRU01091"/>
    </source>
</evidence>
<dbReference type="RefSeq" id="WP_106214118.1">
    <property type="nucleotide sequence ID" value="NZ_PVZF01000012.1"/>
</dbReference>
<organism evidence="5 6">
    <name type="scientific">Kineococcus rhizosphaerae</name>
    <dbReference type="NCBI Taxonomy" id="559628"/>
    <lineage>
        <taxon>Bacteria</taxon>
        <taxon>Bacillati</taxon>
        <taxon>Actinomycetota</taxon>
        <taxon>Actinomycetes</taxon>
        <taxon>Kineosporiales</taxon>
        <taxon>Kineosporiaceae</taxon>
        <taxon>Kineococcus</taxon>
    </lineage>
</organism>
<dbReference type="GO" id="GO:0003677">
    <property type="term" value="F:DNA binding"/>
    <property type="evidence" value="ECO:0007669"/>
    <property type="project" value="UniProtKB-UniRule"/>
</dbReference>
<feature type="DNA-binding region" description="OmpR/PhoB-type" evidence="3">
    <location>
        <begin position="1"/>
        <end position="90"/>
    </location>
</feature>
<dbReference type="InterPro" id="IPR016032">
    <property type="entry name" value="Sig_transdc_resp-reg_C-effctor"/>
</dbReference>
<dbReference type="InterPro" id="IPR027417">
    <property type="entry name" value="P-loop_NTPase"/>
</dbReference>
<dbReference type="GO" id="GO:0000160">
    <property type="term" value="P:phosphorelay signal transduction system"/>
    <property type="evidence" value="ECO:0007669"/>
    <property type="project" value="InterPro"/>
</dbReference>
<keyword evidence="2 3" id="KW-0238">DNA-binding</keyword>
<comment type="similarity">
    <text evidence="1">Belongs to the AfsR/DnrI/RedD regulatory family.</text>
</comment>
<dbReference type="GO" id="GO:0006355">
    <property type="term" value="P:regulation of DNA-templated transcription"/>
    <property type="evidence" value="ECO:0007669"/>
    <property type="project" value="InterPro"/>
</dbReference>
<dbReference type="OrthoDB" id="499349at2"/>
<dbReference type="SMART" id="SM00862">
    <property type="entry name" value="Trans_reg_C"/>
    <property type="match status" value="1"/>
</dbReference>
<comment type="caution">
    <text evidence="5">The sequence shown here is derived from an EMBL/GenBank/DDBJ whole genome shotgun (WGS) entry which is preliminary data.</text>
</comment>
<dbReference type="EMBL" id="PVZF01000012">
    <property type="protein sequence ID" value="PRY11819.1"/>
    <property type="molecule type" value="Genomic_DNA"/>
</dbReference>
<keyword evidence="6" id="KW-1185">Reference proteome</keyword>
<dbReference type="Proteomes" id="UP000238083">
    <property type="component" value="Unassembled WGS sequence"/>
</dbReference>
<dbReference type="SUPFAM" id="SSF52540">
    <property type="entry name" value="P-loop containing nucleoside triphosphate hydrolases"/>
    <property type="match status" value="1"/>
</dbReference>
<reference evidence="5 6" key="1">
    <citation type="submission" date="2018-03" db="EMBL/GenBank/DDBJ databases">
        <title>Genomic Encyclopedia of Archaeal and Bacterial Type Strains, Phase II (KMG-II): from individual species to whole genera.</title>
        <authorList>
            <person name="Goeker M."/>
        </authorList>
    </citation>
    <scope>NUCLEOTIDE SEQUENCE [LARGE SCALE GENOMIC DNA]</scope>
    <source>
        <strain evidence="5 6">DSM 19711</strain>
    </source>
</reference>
<dbReference type="InterPro" id="IPR058852">
    <property type="entry name" value="HTH_77"/>
</dbReference>
<proteinExistence type="inferred from homology"/>
<name>A0A2T0QZ71_9ACTN</name>
<dbReference type="InterPro" id="IPR001867">
    <property type="entry name" value="OmpR/PhoB-type_DNA-bd"/>
</dbReference>
<dbReference type="Pfam" id="PF25872">
    <property type="entry name" value="HTH_77"/>
    <property type="match status" value="1"/>
</dbReference>
<dbReference type="PROSITE" id="PS51755">
    <property type="entry name" value="OMPR_PHOB"/>
    <property type="match status" value="1"/>
</dbReference>
<dbReference type="Gene3D" id="1.25.40.10">
    <property type="entry name" value="Tetratricopeptide repeat domain"/>
    <property type="match status" value="2"/>
</dbReference>
<dbReference type="SMART" id="SM01043">
    <property type="entry name" value="BTAD"/>
    <property type="match status" value="1"/>
</dbReference>
<dbReference type="InterPro" id="IPR011990">
    <property type="entry name" value="TPR-like_helical_dom_sf"/>
</dbReference>
<dbReference type="Pfam" id="PF03704">
    <property type="entry name" value="BTAD"/>
    <property type="match status" value="1"/>
</dbReference>
<dbReference type="SUPFAM" id="SSF46894">
    <property type="entry name" value="C-terminal effector domain of the bipartite response regulators"/>
    <property type="match status" value="1"/>
</dbReference>
<evidence type="ECO:0000313" key="6">
    <source>
        <dbReference type="Proteomes" id="UP000238083"/>
    </source>
</evidence>
<gene>
    <name evidence="5" type="ORF">CLV37_112118</name>
</gene>